<gene>
    <name evidence="1" type="ORF">AAJ76_1400050504</name>
</gene>
<protein>
    <recommendedName>
        <fullName evidence="3">Clathrin/coatomer adaptor adaptin-like N-terminal domain-containing protein</fullName>
    </recommendedName>
</protein>
<dbReference type="Proteomes" id="UP000034350">
    <property type="component" value="Unassembled WGS sequence"/>
</dbReference>
<sequence length="588" mass="68743">MTLKTNTSLSIFISEVRNLTKESFIKKVIAERRKLYLDKNITYSKILSLVYFVINDIDVDPIIFVNACGSSDFDVKKAGYLGLTLCKNSNLLILTVNTVMNDLKSPVFRECALNFLCNIQVKQRIYNDLSNFICISSTADKNILKGVIAKNRLSNLSKISIVGSSDTLAYVKVQILYDKLIDGEQVDLADNDIFFVISIYNTVKCPFLKVKLVQLYIKFYEMKRLIPRDSLFLDLQADIIKPKDIVKPSVLIALSTVISEFFIIIDKINSKIEFFICRLIDSKNCNSRLIGFNLAKKYGLFSNKLIDRSIKLGINVKYAFSTIVNLLNKQNYKEIYRRKEEMRFVMDKHMIDFNESNEIILNLLLNICRYADEDFLVKILLIHPDLAFKKDISLKLSEKSKCELFNKILSNQNVESIYLFYLIIPNNIKDRKFLEEIFTTHLTLLINKKYPKKEIVLDKMIFSICKYKKLDFFALKLKEMYKELFKKNPKLEILQIILNGIFLFNARADTKIHYIDEDYFFQYKKVNQDILHLEMIENFNIVKITNEINEDVHFKKEGMIYTCDAKNSQKIQIFIRNLNKTYTANIYL</sequence>
<dbReference type="RefSeq" id="XP_024331450.1">
    <property type="nucleotide sequence ID" value="XM_024474039.1"/>
</dbReference>
<dbReference type="EMBL" id="JPQZ01000014">
    <property type="protein sequence ID" value="KKO75708.1"/>
    <property type="molecule type" value="Genomic_DNA"/>
</dbReference>
<evidence type="ECO:0000313" key="2">
    <source>
        <dbReference type="Proteomes" id="UP000034350"/>
    </source>
</evidence>
<reference evidence="1 2" key="1">
    <citation type="journal article" date="2015" name="Environ. Microbiol.">
        <title>Genome analyses suggest the presence of polyploidy and recent human-driven expansions in eight global populations of the honeybee pathogen Nosema ceranae.</title>
        <authorList>
            <person name="Pelin A."/>
            <person name="Selman M."/>
            <person name="Aris-Brosou S."/>
            <person name="Farinelli L."/>
            <person name="Corradi N."/>
        </authorList>
    </citation>
    <scope>NUCLEOTIDE SEQUENCE [LARGE SCALE GENOMIC DNA]</scope>
    <source>
        <strain evidence="1 2">PA08 1199</strain>
    </source>
</reference>
<name>A0A0F9WS51_9MICR</name>
<dbReference type="InterPro" id="IPR011989">
    <property type="entry name" value="ARM-like"/>
</dbReference>
<proteinExistence type="predicted"/>
<keyword evidence="2" id="KW-1185">Reference proteome</keyword>
<organism evidence="1 2">
    <name type="scientific">Vairimorpha ceranae</name>
    <dbReference type="NCBI Taxonomy" id="40302"/>
    <lineage>
        <taxon>Eukaryota</taxon>
        <taxon>Fungi</taxon>
        <taxon>Fungi incertae sedis</taxon>
        <taxon>Microsporidia</taxon>
        <taxon>Nosematidae</taxon>
        <taxon>Vairimorpha</taxon>
    </lineage>
</organism>
<comment type="caution">
    <text evidence="1">The sequence shown here is derived from an EMBL/GenBank/DDBJ whole genome shotgun (WGS) entry which is preliminary data.</text>
</comment>
<dbReference type="VEuPathDB" id="MicrosporidiaDB:NCER_100031"/>
<dbReference type="GeneID" id="36318942"/>
<dbReference type="AlphaFoldDB" id="A0A0F9WS51"/>
<evidence type="ECO:0008006" key="3">
    <source>
        <dbReference type="Google" id="ProtNLM"/>
    </source>
</evidence>
<dbReference type="VEuPathDB" id="MicrosporidiaDB:AAJ76_1400050504"/>
<dbReference type="Gene3D" id="1.25.10.10">
    <property type="entry name" value="Leucine-rich Repeat Variant"/>
    <property type="match status" value="1"/>
</dbReference>
<dbReference type="VEuPathDB" id="MicrosporidiaDB:G9O61_00g011360"/>
<evidence type="ECO:0000313" key="1">
    <source>
        <dbReference type="EMBL" id="KKO75708.1"/>
    </source>
</evidence>
<dbReference type="OMA" id="DEYVIMA"/>
<dbReference type="OrthoDB" id="28053at2759"/>
<accession>A0A0F9WS51</accession>